<comment type="subcellular location">
    <subcellularLocation>
        <location evidence="1">Membrane</location>
        <topology evidence="1">Single-pass type I membrane protein</topology>
    </subcellularLocation>
</comment>
<proteinExistence type="inferred from homology"/>
<evidence type="ECO:0000256" key="3">
    <source>
        <dbReference type="ARBA" id="ARBA00022500"/>
    </source>
</evidence>
<evidence type="ECO:0000256" key="2">
    <source>
        <dbReference type="ARBA" id="ARBA00022473"/>
    </source>
</evidence>
<dbReference type="InterPro" id="IPR003961">
    <property type="entry name" value="FN3_dom"/>
</dbReference>
<evidence type="ECO:0000256" key="9">
    <source>
        <dbReference type="ARBA" id="ARBA00022902"/>
    </source>
</evidence>
<evidence type="ECO:0000256" key="11">
    <source>
        <dbReference type="ARBA" id="ARBA00023136"/>
    </source>
</evidence>
<comment type="similarity">
    <text evidence="16">Belongs to the immunoglobulin superfamily. ROBO family.</text>
</comment>
<dbReference type="GO" id="GO:0006935">
    <property type="term" value="P:chemotaxis"/>
    <property type="evidence" value="ECO:0007669"/>
    <property type="project" value="UniProtKB-KW"/>
</dbReference>
<keyword evidence="23" id="KW-1185">Reference proteome</keyword>
<dbReference type="PANTHER" id="PTHR12231:SF242">
    <property type="entry name" value="ROUNDABOUT HOMOLOG 2"/>
    <property type="match status" value="1"/>
</dbReference>
<dbReference type="CDD" id="cd07693">
    <property type="entry name" value="IgC_1_Robo"/>
    <property type="match status" value="1"/>
</dbReference>
<dbReference type="AlphaFoldDB" id="A0A8C5HY03"/>
<feature type="domain" description="Ig-like" evidence="20">
    <location>
        <begin position="315"/>
        <end position="410"/>
    </location>
</feature>
<protein>
    <submittedName>
        <fullName evidence="22">Roundabout homolog 2-like</fullName>
    </submittedName>
</protein>
<dbReference type="Pfam" id="PF13927">
    <property type="entry name" value="Ig_3"/>
    <property type="match status" value="1"/>
</dbReference>
<gene>
    <name evidence="22" type="primary">LOC114475608</name>
</gene>
<feature type="domain" description="Ig-like" evidence="20">
    <location>
        <begin position="223"/>
        <end position="310"/>
    </location>
</feature>
<sequence>MGPLQYLFLCGLLFTKINGSRLRQEDFPPRIVEHPSDLIVSKGEPATLNCKAEGRPAPTVEWYKDGERVETDRDNPRSHRMLLPSGSLFFLRIVHGRRSKPDDGSYVCVARNYLGEAVSRNASLEVAFLRDDFRQNPQDMVVAVGETANFECQAPRGHPEPTTFWRKDKARLDLKDDRITARGGKLTISNAKKTDAGIYVCVAANMVGERESEKAHLSVFERPMFVQRPVNQVVLVDEGVEFRCQVHGDPPPTLRWKKDDVDIPRGRYDIRYEKEDYLLRIKKASVSDQGTFTCFGENRVGKAEASAYLTIREAPQFIVRPRDQIVAQGRTATFPCETRGKPQPAVFWQREGSQDLLFPNQPSQGESRVSVSVSGELTISDVQRSDAGYYICQALTVAGSIMAKAQLEVADALKDRPPPIIRQGPSNQTQALGSVSLLRCQALGDPEPTVTWRKNGANLLGKDPRFSLLEHGSLQIQSTKLSDSGLYTCVATSSSGETSWSAYLDVRGLSFPLKINRPPSKPEVTDVTKSSISLSWEPGPEAGSPVSSYVIEAFGQSVSNSWQTLADHVKITGFTVRDLRPNTVYLFIIRAVNAQGLGDPSPMSEPVRTQDISPTAQGVDHRRVQKELGDVVVNMHNPVVLSSTSVQVTWTVENPSQFIQGYRVLYRQTSGLPSPGPWQTKDLKVASERDITLTDLKKGIVYEIKVRPYFNEFQGADSESMTARTMEEAPGAPPQQVTVLTVGNHNSTSISVSWDPPLSDEQNGIIQEYKIWCLANETRFHVNKSVDATIRSVVVGGLQTGVQYRVEVAAGTSAGVGVKSKPQLIILGAELRDVMTGSEGNNSISDVVKQPAFIAGLGGACWIVLMGFSAWLYWRRKKRKGLSNYAGKIIFTGSPSITFQRDRGLIRNGSRPGLLKTGDPGLPWLADSWPSTSLPANGGLGSPKGGGNFGRGDVLPSAAVEKTGTMLSDGAIYSSIDFMGKAGYSSPARGSQPTPYATTQILQSNSFHELAVDRPDPRWKASLQAQQEIANLGYSLTDRRPGLMCGQKKCFCPSGAKAGKKKKVKGGTKSSKSNGSCWANMPLPPPPMHPLPGTEVDLDHYPQDSHGGGYDSNNWAPPIPVQSYRHQSLDNGGEEERGPTPPLRGRSSSPAAAPFGQPSSSSLSSTHHDEMQSILQAHLDELTRAYQYEVAKQLNNCSSVSNIIDDIHSDEPL</sequence>
<evidence type="ECO:0000256" key="8">
    <source>
        <dbReference type="ARBA" id="ARBA00022782"/>
    </source>
</evidence>
<evidence type="ECO:0000256" key="16">
    <source>
        <dbReference type="ARBA" id="ARBA00061206"/>
    </source>
</evidence>
<feature type="region of interest" description="Disordered" evidence="17">
    <location>
        <begin position="1056"/>
        <end position="1170"/>
    </location>
</feature>
<dbReference type="GO" id="GO:0051239">
    <property type="term" value="P:regulation of multicellular organismal process"/>
    <property type="evidence" value="ECO:0007669"/>
    <property type="project" value="UniProtKB-ARBA"/>
</dbReference>
<feature type="domain" description="Fibronectin type-III" evidence="21">
    <location>
        <begin position="518"/>
        <end position="612"/>
    </location>
</feature>
<keyword evidence="9" id="KW-0524">Neurogenesis</keyword>
<keyword evidence="14" id="KW-0325">Glycoprotein</keyword>
<feature type="signal peptide" evidence="19">
    <location>
        <begin position="1"/>
        <end position="19"/>
    </location>
</feature>
<keyword evidence="6 19" id="KW-0732">Signal</keyword>
<feature type="domain" description="Fibronectin type-III" evidence="21">
    <location>
        <begin position="631"/>
        <end position="728"/>
    </location>
</feature>
<evidence type="ECO:0000256" key="1">
    <source>
        <dbReference type="ARBA" id="ARBA00004479"/>
    </source>
</evidence>
<dbReference type="GO" id="GO:0030154">
    <property type="term" value="P:cell differentiation"/>
    <property type="evidence" value="ECO:0007669"/>
    <property type="project" value="UniProtKB-KW"/>
</dbReference>
<evidence type="ECO:0000256" key="17">
    <source>
        <dbReference type="SAM" id="MobiDB-lite"/>
    </source>
</evidence>
<keyword evidence="10 18" id="KW-1133">Transmembrane helix</keyword>
<dbReference type="InterPro" id="IPR051170">
    <property type="entry name" value="Neural/epithelial_adhesion"/>
</dbReference>
<evidence type="ECO:0000259" key="21">
    <source>
        <dbReference type="PROSITE" id="PS50853"/>
    </source>
</evidence>
<feature type="domain" description="Fibronectin type-III" evidence="21">
    <location>
        <begin position="733"/>
        <end position="830"/>
    </location>
</feature>
<feature type="domain" description="Ig-like" evidence="20">
    <location>
        <begin position="419"/>
        <end position="505"/>
    </location>
</feature>
<evidence type="ECO:0000259" key="20">
    <source>
        <dbReference type="PROSITE" id="PS50835"/>
    </source>
</evidence>
<evidence type="ECO:0000256" key="10">
    <source>
        <dbReference type="ARBA" id="ARBA00022989"/>
    </source>
</evidence>
<feature type="chain" id="PRO_5034505891" evidence="19">
    <location>
        <begin position="20"/>
        <end position="1213"/>
    </location>
</feature>
<dbReference type="CDD" id="cd00063">
    <property type="entry name" value="FN3"/>
    <property type="match status" value="3"/>
</dbReference>
<dbReference type="PRINTS" id="PR00014">
    <property type="entry name" value="FNTYPEIII"/>
</dbReference>
<evidence type="ECO:0000256" key="14">
    <source>
        <dbReference type="ARBA" id="ARBA00023180"/>
    </source>
</evidence>
<dbReference type="Pfam" id="PF00041">
    <property type="entry name" value="fn3"/>
    <property type="match status" value="3"/>
</dbReference>
<feature type="domain" description="Ig-like" evidence="20">
    <location>
        <begin position="131"/>
        <end position="218"/>
    </location>
</feature>
<keyword evidence="7" id="KW-0677">Repeat</keyword>
<keyword evidence="2" id="KW-0217">Developmental protein</keyword>
<dbReference type="PANTHER" id="PTHR12231">
    <property type="entry name" value="CTX-RELATED TYPE I TRANSMEMBRANE PROTEIN"/>
    <property type="match status" value="1"/>
</dbReference>
<keyword evidence="8" id="KW-0221">Differentiation</keyword>
<evidence type="ECO:0000256" key="7">
    <source>
        <dbReference type="ARBA" id="ARBA00022737"/>
    </source>
</evidence>
<accession>A0A8C5HY03</accession>
<dbReference type="FunFam" id="2.60.40.10:FF:000055">
    <property type="entry name" value="roundabout homolog 1 isoform X2"/>
    <property type="match status" value="1"/>
</dbReference>
<evidence type="ECO:0000256" key="18">
    <source>
        <dbReference type="SAM" id="Phobius"/>
    </source>
</evidence>
<reference evidence="22" key="2">
    <citation type="submission" date="2025-08" db="UniProtKB">
        <authorList>
            <consortium name="Ensembl"/>
        </authorList>
    </citation>
    <scope>IDENTIFICATION</scope>
</reference>
<dbReference type="InterPro" id="IPR036179">
    <property type="entry name" value="Ig-like_dom_sf"/>
</dbReference>
<keyword evidence="11 18" id="KW-0472">Membrane</keyword>
<evidence type="ECO:0000256" key="13">
    <source>
        <dbReference type="ARBA" id="ARBA00023170"/>
    </source>
</evidence>
<dbReference type="GO" id="GO:0016020">
    <property type="term" value="C:membrane"/>
    <property type="evidence" value="ECO:0007669"/>
    <property type="project" value="UniProtKB-SubCell"/>
</dbReference>
<dbReference type="Ensembl" id="ENSGWIT00000055427.1">
    <property type="protein sequence ID" value="ENSGWIP00000051343.1"/>
    <property type="gene ID" value="ENSGWIG00000024770.1"/>
</dbReference>
<dbReference type="SUPFAM" id="SSF49265">
    <property type="entry name" value="Fibronectin type III"/>
    <property type="match status" value="2"/>
</dbReference>
<dbReference type="PROSITE" id="PS50835">
    <property type="entry name" value="IG_LIKE"/>
    <property type="match status" value="5"/>
</dbReference>
<evidence type="ECO:0000313" key="22">
    <source>
        <dbReference type="Ensembl" id="ENSGWIP00000051343.1"/>
    </source>
</evidence>
<dbReference type="InterPro" id="IPR036116">
    <property type="entry name" value="FN3_sf"/>
</dbReference>
<dbReference type="Proteomes" id="UP000694680">
    <property type="component" value="Chromosome 14"/>
</dbReference>
<dbReference type="FunFam" id="2.60.40.10:FF:000043">
    <property type="entry name" value="roundabout homolog 2 isoform X2"/>
    <property type="match status" value="1"/>
</dbReference>
<reference evidence="22" key="3">
    <citation type="submission" date="2025-09" db="UniProtKB">
        <authorList>
            <consortium name="Ensembl"/>
        </authorList>
    </citation>
    <scope>IDENTIFICATION</scope>
</reference>
<keyword evidence="5 18" id="KW-0812">Transmembrane</keyword>
<dbReference type="FunFam" id="2.60.40.10:FF:000065">
    <property type="entry name" value="roundabout homolog 1 isoform X3"/>
    <property type="match status" value="1"/>
</dbReference>
<dbReference type="FunFam" id="2.60.40.10:FF:000058">
    <property type="entry name" value="roundabout homolog 2 isoform X3"/>
    <property type="match status" value="1"/>
</dbReference>
<dbReference type="SMART" id="SM00060">
    <property type="entry name" value="FN3"/>
    <property type="match status" value="3"/>
</dbReference>
<dbReference type="InterPro" id="IPR013098">
    <property type="entry name" value="Ig_I-set"/>
</dbReference>
<feature type="compositionally biased region" description="Low complexity" evidence="17">
    <location>
        <begin position="1067"/>
        <end position="1076"/>
    </location>
</feature>
<evidence type="ECO:0000256" key="4">
    <source>
        <dbReference type="ARBA" id="ARBA00022553"/>
    </source>
</evidence>
<dbReference type="SMART" id="SM00409">
    <property type="entry name" value="IG"/>
    <property type="match status" value="5"/>
</dbReference>
<dbReference type="SMART" id="SM00406">
    <property type="entry name" value="IGv"/>
    <property type="match status" value="4"/>
</dbReference>
<dbReference type="SMART" id="SM00408">
    <property type="entry name" value="IGc2"/>
    <property type="match status" value="5"/>
</dbReference>
<dbReference type="InterPro" id="IPR003598">
    <property type="entry name" value="Ig_sub2"/>
</dbReference>
<dbReference type="InterPro" id="IPR003599">
    <property type="entry name" value="Ig_sub"/>
</dbReference>
<keyword evidence="13" id="KW-0675">Receptor</keyword>
<keyword evidence="4" id="KW-0597">Phosphoprotein</keyword>
<evidence type="ECO:0000256" key="6">
    <source>
        <dbReference type="ARBA" id="ARBA00022729"/>
    </source>
</evidence>
<evidence type="ECO:0000256" key="19">
    <source>
        <dbReference type="SAM" id="SignalP"/>
    </source>
</evidence>
<dbReference type="Gene3D" id="2.60.40.10">
    <property type="entry name" value="Immunoglobulins"/>
    <property type="match status" value="8"/>
</dbReference>
<dbReference type="InterPro" id="IPR013783">
    <property type="entry name" value="Ig-like_fold"/>
</dbReference>
<dbReference type="FunFam" id="2.60.40.10:FF:000026">
    <property type="entry name" value="roundabout homolog 2 isoform X1"/>
    <property type="match status" value="1"/>
</dbReference>
<keyword evidence="15" id="KW-0393">Immunoglobulin domain</keyword>
<organism evidence="22 23">
    <name type="scientific">Gouania willdenowi</name>
    <name type="common">Blunt-snouted clingfish</name>
    <name type="synonym">Lepadogaster willdenowi</name>
    <dbReference type="NCBI Taxonomy" id="441366"/>
    <lineage>
        <taxon>Eukaryota</taxon>
        <taxon>Metazoa</taxon>
        <taxon>Chordata</taxon>
        <taxon>Craniata</taxon>
        <taxon>Vertebrata</taxon>
        <taxon>Euteleostomi</taxon>
        <taxon>Actinopterygii</taxon>
        <taxon>Neopterygii</taxon>
        <taxon>Teleostei</taxon>
        <taxon>Neoteleostei</taxon>
        <taxon>Acanthomorphata</taxon>
        <taxon>Ovalentaria</taxon>
        <taxon>Blenniimorphae</taxon>
        <taxon>Blenniiformes</taxon>
        <taxon>Gobiesocoidei</taxon>
        <taxon>Gobiesocidae</taxon>
        <taxon>Gobiesocinae</taxon>
        <taxon>Gouania</taxon>
    </lineage>
</organism>
<evidence type="ECO:0000313" key="23">
    <source>
        <dbReference type="Proteomes" id="UP000694680"/>
    </source>
</evidence>
<keyword evidence="3" id="KW-0145">Chemotaxis</keyword>
<dbReference type="FunFam" id="2.60.40.10:FF:000053">
    <property type="entry name" value="Roundabout guidance receptor 1"/>
    <property type="match status" value="1"/>
</dbReference>
<reference evidence="22" key="1">
    <citation type="submission" date="2020-06" db="EMBL/GenBank/DDBJ databases">
        <authorList>
            <consortium name="Wellcome Sanger Institute Data Sharing"/>
        </authorList>
    </citation>
    <scope>NUCLEOTIDE SEQUENCE [LARGE SCALE GENOMIC DNA]</scope>
</reference>
<dbReference type="InterPro" id="IPR013106">
    <property type="entry name" value="Ig_V-set"/>
</dbReference>
<feature type="transmembrane region" description="Helical" evidence="18">
    <location>
        <begin position="852"/>
        <end position="874"/>
    </location>
</feature>
<name>A0A8C5HY03_GOUWI</name>
<dbReference type="SUPFAM" id="SSF48726">
    <property type="entry name" value="Immunoglobulin"/>
    <property type="match status" value="5"/>
</dbReference>
<dbReference type="InterPro" id="IPR007110">
    <property type="entry name" value="Ig-like_dom"/>
</dbReference>
<keyword evidence="12" id="KW-1015">Disulfide bond</keyword>
<feature type="domain" description="Ig-like" evidence="20">
    <location>
        <begin position="29"/>
        <end position="125"/>
    </location>
</feature>
<evidence type="ECO:0000256" key="5">
    <source>
        <dbReference type="ARBA" id="ARBA00022692"/>
    </source>
</evidence>
<dbReference type="PROSITE" id="PS50853">
    <property type="entry name" value="FN3"/>
    <property type="match status" value="3"/>
</dbReference>
<dbReference type="FunFam" id="2.60.40.10:FF:000008">
    <property type="entry name" value="roundabout homolog 2 isoform X2"/>
    <property type="match status" value="2"/>
</dbReference>
<dbReference type="GO" id="GO:0022603">
    <property type="term" value="P:regulation of anatomical structure morphogenesis"/>
    <property type="evidence" value="ECO:0007669"/>
    <property type="project" value="UniProtKB-ARBA"/>
</dbReference>
<evidence type="ECO:0000256" key="12">
    <source>
        <dbReference type="ARBA" id="ARBA00023157"/>
    </source>
</evidence>
<dbReference type="Pfam" id="PF07679">
    <property type="entry name" value="I-set"/>
    <property type="match status" value="4"/>
</dbReference>
<dbReference type="GO" id="GO:0007417">
    <property type="term" value="P:central nervous system development"/>
    <property type="evidence" value="ECO:0007669"/>
    <property type="project" value="UniProtKB-ARBA"/>
</dbReference>
<evidence type="ECO:0000256" key="15">
    <source>
        <dbReference type="ARBA" id="ARBA00023319"/>
    </source>
</evidence>